<dbReference type="GeneID" id="34729667"/>
<protein>
    <submittedName>
        <fullName evidence="1">Uncharacterized protein</fullName>
    </submittedName>
</protein>
<dbReference type="EMBL" id="MF770629">
    <property type="protein sequence ID" value="ATG27163.1"/>
    <property type="molecule type" value="Genomic_DNA"/>
</dbReference>
<name>A0A291F4R8_9ASTR</name>
<dbReference type="AlphaFoldDB" id="A0A291F4R8"/>
<dbReference type="RefSeq" id="YP_009436786.1">
    <property type="nucleotide sequence ID" value="NC_036092.1"/>
</dbReference>
<dbReference type="RefSeq" id="YP_009436755.1">
    <property type="nucleotide sequence ID" value="NC_036092.1"/>
</dbReference>
<sequence length="152" mass="18498">MTTFDNNQKKDLPPNSNEYPGKLFFYQDKWLENALEEKLLLSERKWLEKKKQSFLDKEHKLLSEEQLSLIDEKLRENEKEEESLLSERKLLDNALQERLLLLFVYADKCRENALEIDFMEWLKQTERKIRKIMYTAMEHYDRYSNGGAWDKK</sequence>
<evidence type="ECO:0000313" key="2">
    <source>
        <dbReference type="EMBL" id="ATG27163.1"/>
    </source>
</evidence>
<geneLocation type="plastid" evidence="1"/>
<evidence type="ECO:0000313" key="1">
    <source>
        <dbReference type="EMBL" id="ATG27130.1"/>
    </source>
</evidence>
<proteinExistence type="predicted"/>
<accession>A0A291F4R8</accession>
<dbReference type="GeneID" id="34729726"/>
<gene>
    <name evidence="1" type="primary">ORF152</name>
    <name evidence="1" type="ORF">Cyp_phy1Pt0838</name>
    <name evidence="2" type="ORF">Cyp_phy1Pt1706</name>
</gene>
<dbReference type="EMBL" id="MF770629">
    <property type="protein sequence ID" value="ATG27130.1"/>
    <property type="molecule type" value="Genomic_DNA"/>
</dbReference>
<reference evidence="1" key="1">
    <citation type="journal article" date="2014" name="Proc. Natl. Acad. Sci. U.S.A.">
        <title>The dynamic history of plastid genomes in the Campanulaceae sensu lato is unique among angiosperms.</title>
        <authorList>
            <person name="Knox E.B."/>
        </authorList>
    </citation>
    <scope>NUCLEOTIDE SEQUENCE</scope>
</reference>
<organism evidence="1">
    <name type="scientific">Cyphia phyteuma</name>
    <dbReference type="NCBI Taxonomy" id="2041120"/>
    <lineage>
        <taxon>Eukaryota</taxon>
        <taxon>Viridiplantae</taxon>
        <taxon>Streptophyta</taxon>
        <taxon>Embryophyta</taxon>
        <taxon>Tracheophyta</taxon>
        <taxon>Spermatophyta</taxon>
        <taxon>Magnoliopsida</taxon>
        <taxon>eudicotyledons</taxon>
        <taxon>Gunneridae</taxon>
        <taxon>Pentapetalae</taxon>
        <taxon>asterids</taxon>
        <taxon>campanulids</taxon>
        <taxon>Asterales</taxon>
        <taxon>Campanulaceae</taxon>
        <taxon>Cyphia</taxon>
    </lineage>
</organism>
<keyword evidence="1" id="KW-0934">Plastid</keyword>
<reference evidence="1" key="2">
    <citation type="submission" date="2017-08" db="EMBL/GenBank/DDBJ databases">
        <authorList>
            <person name="Knox E.B."/>
        </authorList>
    </citation>
    <scope>NUCLEOTIDE SEQUENCE</scope>
</reference>